<dbReference type="OrthoDB" id="5592979at2759"/>
<feature type="region of interest" description="Disordered" evidence="5">
    <location>
        <begin position="174"/>
        <end position="209"/>
    </location>
</feature>
<dbReference type="InterPro" id="IPR005024">
    <property type="entry name" value="Snf7_fam"/>
</dbReference>
<dbReference type="EMBL" id="LR877145">
    <property type="protein sequence ID" value="CAD2212915.1"/>
    <property type="molecule type" value="Genomic_DNA"/>
</dbReference>
<dbReference type="Proteomes" id="UP000515908">
    <property type="component" value="Chromosome 01"/>
</dbReference>
<protein>
    <submittedName>
        <fullName evidence="6">Snf7, putative</fullName>
    </submittedName>
</protein>
<evidence type="ECO:0000256" key="5">
    <source>
        <dbReference type="SAM" id="MobiDB-lite"/>
    </source>
</evidence>
<dbReference type="GO" id="GO:0000815">
    <property type="term" value="C:ESCRT III complex"/>
    <property type="evidence" value="ECO:0007669"/>
    <property type="project" value="TreeGrafter"/>
</dbReference>
<keyword evidence="7" id="KW-1185">Reference proteome</keyword>
<proteinExistence type="inferred from homology"/>
<keyword evidence="3" id="KW-0967">Endosome</keyword>
<evidence type="ECO:0000256" key="2">
    <source>
        <dbReference type="ARBA" id="ARBA00006190"/>
    </source>
</evidence>
<evidence type="ECO:0000256" key="3">
    <source>
        <dbReference type="ARBA" id="ARBA00022753"/>
    </source>
</evidence>
<keyword evidence="4" id="KW-0175">Coiled coil</keyword>
<gene>
    <name evidence="6" type="ORF">ADEAN_000035100</name>
</gene>
<comment type="subcellular location">
    <subcellularLocation>
        <location evidence="1">Endosome</location>
    </subcellularLocation>
</comment>
<dbReference type="Gene3D" id="1.10.287.1060">
    <property type="entry name" value="ESAT-6-like"/>
    <property type="match status" value="1"/>
</dbReference>
<dbReference type="PANTHER" id="PTHR22761:SF10">
    <property type="entry name" value="GH13992P"/>
    <property type="match status" value="1"/>
</dbReference>
<dbReference type="GO" id="GO:0006900">
    <property type="term" value="P:vesicle budding from membrane"/>
    <property type="evidence" value="ECO:0007669"/>
    <property type="project" value="TreeGrafter"/>
</dbReference>
<evidence type="ECO:0000313" key="7">
    <source>
        <dbReference type="Proteomes" id="UP000515908"/>
    </source>
</evidence>
<evidence type="ECO:0000256" key="4">
    <source>
        <dbReference type="SAM" id="Coils"/>
    </source>
</evidence>
<feature type="coiled-coil region" evidence="4">
    <location>
        <begin position="106"/>
        <end position="145"/>
    </location>
</feature>
<dbReference type="GO" id="GO:0032511">
    <property type="term" value="P:late endosome to vacuole transport via multivesicular body sorting pathway"/>
    <property type="evidence" value="ECO:0007669"/>
    <property type="project" value="TreeGrafter"/>
</dbReference>
<dbReference type="VEuPathDB" id="TriTrypDB:ADEAN_000035100"/>
<dbReference type="PANTHER" id="PTHR22761">
    <property type="entry name" value="CHARGED MULTIVESICULAR BODY PROTEIN"/>
    <property type="match status" value="1"/>
</dbReference>
<evidence type="ECO:0000256" key="1">
    <source>
        <dbReference type="ARBA" id="ARBA00004177"/>
    </source>
</evidence>
<dbReference type="GO" id="GO:0009898">
    <property type="term" value="C:cytoplasmic side of plasma membrane"/>
    <property type="evidence" value="ECO:0007669"/>
    <property type="project" value="TreeGrafter"/>
</dbReference>
<accession>S9U8E0</accession>
<reference evidence="6 7" key="1">
    <citation type="submission" date="2020-08" db="EMBL/GenBank/DDBJ databases">
        <authorList>
            <person name="Newling K."/>
            <person name="Davey J."/>
            <person name="Forrester S."/>
        </authorList>
    </citation>
    <scope>NUCLEOTIDE SEQUENCE [LARGE SCALE GENOMIC DNA]</scope>
    <source>
        <strain evidence="7">Crithidia deanei Carvalho (ATCC PRA-265)</strain>
    </source>
</reference>
<sequence length="220" mass="25246">MFNRMFGGKKQETPSSKTSQSNATLEQLDNSIDLLEKRESVLEKKVQLELKKAKEFYAKKNTQGAMQCMKRKKTYEEQLIAIGNQKNNLETLKFTIQQQSMNKEIIQAQMSAKNELKKENKKMNADKIEDTMDDLMDEMDKAQQVSAALQQPLDNNFVDEDDLMAELELEMEDDEALATPEVALPDMPKVPQNKLPAKKQKTKEEEDEEALRLLEAELAI</sequence>
<organism evidence="6 7">
    <name type="scientific">Angomonas deanei</name>
    <dbReference type="NCBI Taxonomy" id="59799"/>
    <lineage>
        <taxon>Eukaryota</taxon>
        <taxon>Discoba</taxon>
        <taxon>Euglenozoa</taxon>
        <taxon>Kinetoplastea</taxon>
        <taxon>Metakinetoplastina</taxon>
        <taxon>Trypanosomatida</taxon>
        <taxon>Trypanosomatidae</taxon>
        <taxon>Strigomonadinae</taxon>
        <taxon>Angomonas</taxon>
    </lineage>
</organism>
<feature type="compositionally biased region" description="Polar residues" evidence="5">
    <location>
        <begin position="13"/>
        <end position="26"/>
    </location>
</feature>
<evidence type="ECO:0000313" key="6">
    <source>
        <dbReference type="EMBL" id="CAD2212915.1"/>
    </source>
</evidence>
<dbReference type="Pfam" id="PF03357">
    <property type="entry name" value="Snf7"/>
    <property type="match status" value="1"/>
</dbReference>
<comment type="similarity">
    <text evidence="2">Belongs to the SNF7 family.</text>
</comment>
<feature type="region of interest" description="Disordered" evidence="5">
    <location>
        <begin position="1"/>
        <end position="26"/>
    </location>
</feature>
<dbReference type="GO" id="GO:0005771">
    <property type="term" value="C:multivesicular body"/>
    <property type="evidence" value="ECO:0007669"/>
    <property type="project" value="TreeGrafter"/>
</dbReference>
<name>S9U8E0_9TRYP</name>
<dbReference type="AlphaFoldDB" id="S9U8E0"/>